<keyword evidence="1" id="KW-0175">Coiled coil</keyword>
<evidence type="ECO:0000256" key="1">
    <source>
        <dbReference type="SAM" id="Coils"/>
    </source>
</evidence>
<feature type="coiled-coil region" evidence="1">
    <location>
        <begin position="33"/>
        <end position="60"/>
    </location>
</feature>
<proteinExistence type="predicted"/>
<reference evidence="3 4" key="1">
    <citation type="journal article" date="2023" name="bioRxiv">
        <title>Conserved and derived expression patterns and positive selection on dental genes reveal complex evolutionary context of ever-growing rodent molars.</title>
        <authorList>
            <person name="Calamari Z.T."/>
            <person name="Song A."/>
            <person name="Cohen E."/>
            <person name="Akter M."/>
            <person name="Roy R.D."/>
            <person name="Hallikas O."/>
            <person name="Christensen M.M."/>
            <person name="Li P."/>
            <person name="Marangoni P."/>
            <person name="Jernvall J."/>
            <person name="Klein O.D."/>
        </authorList>
    </citation>
    <scope>NUCLEOTIDE SEQUENCE [LARGE SCALE GENOMIC DNA]</scope>
    <source>
        <strain evidence="3">V071</strain>
    </source>
</reference>
<dbReference type="AlphaFoldDB" id="A0AAW0HRH6"/>
<evidence type="ECO:0000259" key="2">
    <source>
        <dbReference type="Pfam" id="PF20651"/>
    </source>
</evidence>
<sequence>MEKLETRIRNHDREIEKMCNFHYQGFVDSITELLKVRGEAQKLKNQVTDTNRKLQHEGKELVIAMEELKQCRLQQRNISATVDKHYPALKTLEHLEHTYLPQVSHYRFCKVMVDNIPKLREEIKDVSMSDLKDFLESIRKHSDKIGETAMKQVGSWLVTDLPLAFRGFAYTHNFSLPSVLILIILGRSFINGNSIISTE</sequence>
<keyword evidence="4" id="KW-1185">Reference proteome</keyword>
<evidence type="ECO:0000313" key="3">
    <source>
        <dbReference type="EMBL" id="KAK7804693.1"/>
    </source>
</evidence>
<gene>
    <name evidence="3" type="ORF">U0070_026304</name>
</gene>
<accession>A0AAW0HRH6</accession>
<dbReference type="GO" id="GO:0016020">
    <property type="term" value="C:membrane"/>
    <property type="evidence" value="ECO:0007669"/>
    <property type="project" value="TreeGrafter"/>
</dbReference>
<feature type="domain" description="Exocyst complex component EXOC6/Sec15 N-terminal" evidence="2">
    <location>
        <begin position="3"/>
        <end position="82"/>
    </location>
</feature>
<dbReference type="PANTHER" id="PTHR12702:SF3">
    <property type="entry name" value="EXOCYST COMPLEX COMPONENT 6B"/>
    <property type="match status" value="1"/>
</dbReference>
<dbReference type="GO" id="GO:0090522">
    <property type="term" value="P:vesicle tethering involved in exocytosis"/>
    <property type="evidence" value="ECO:0007669"/>
    <property type="project" value="InterPro"/>
</dbReference>
<feature type="domain" description="Exocyst complex component EXOC6/Sec15 N-terminal" evidence="2">
    <location>
        <begin position="83"/>
        <end position="150"/>
    </location>
</feature>
<dbReference type="InterPro" id="IPR048359">
    <property type="entry name" value="EXOC6_Sec15_N"/>
</dbReference>
<comment type="caution">
    <text evidence="3">The sequence shown here is derived from an EMBL/GenBank/DDBJ whole genome shotgun (WGS) entry which is preliminary data.</text>
</comment>
<dbReference type="Pfam" id="PF20651">
    <property type="entry name" value="EXOC6_Sec15_N"/>
    <property type="match status" value="2"/>
</dbReference>
<organism evidence="3 4">
    <name type="scientific">Myodes glareolus</name>
    <name type="common">Bank vole</name>
    <name type="synonym">Clethrionomys glareolus</name>
    <dbReference type="NCBI Taxonomy" id="447135"/>
    <lineage>
        <taxon>Eukaryota</taxon>
        <taxon>Metazoa</taxon>
        <taxon>Chordata</taxon>
        <taxon>Craniata</taxon>
        <taxon>Vertebrata</taxon>
        <taxon>Euteleostomi</taxon>
        <taxon>Mammalia</taxon>
        <taxon>Eutheria</taxon>
        <taxon>Euarchontoglires</taxon>
        <taxon>Glires</taxon>
        <taxon>Rodentia</taxon>
        <taxon>Myomorpha</taxon>
        <taxon>Muroidea</taxon>
        <taxon>Cricetidae</taxon>
        <taxon>Arvicolinae</taxon>
        <taxon>Myodes</taxon>
    </lineage>
</organism>
<protein>
    <recommendedName>
        <fullName evidence="2">Exocyst complex component EXOC6/Sec15 N-terminal domain-containing protein</fullName>
    </recommendedName>
</protein>
<dbReference type="GO" id="GO:0006893">
    <property type="term" value="P:Golgi to plasma membrane transport"/>
    <property type="evidence" value="ECO:0007669"/>
    <property type="project" value="TreeGrafter"/>
</dbReference>
<dbReference type="InterPro" id="IPR007225">
    <property type="entry name" value="EXOC6/Sec15"/>
</dbReference>
<dbReference type="Proteomes" id="UP001488838">
    <property type="component" value="Unassembled WGS sequence"/>
</dbReference>
<dbReference type="PANTHER" id="PTHR12702">
    <property type="entry name" value="SEC15"/>
    <property type="match status" value="1"/>
</dbReference>
<dbReference type="EMBL" id="JBBHLL010000367">
    <property type="protein sequence ID" value="KAK7804693.1"/>
    <property type="molecule type" value="Genomic_DNA"/>
</dbReference>
<dbReference type="GO" id="GO:0000145">
    <property type="term" value="C:exocyst"/>
    <property type="evidence" value="ECO:0007669"/>
    <property type="project" value="TreeGrafter"/>
</dbReference>
<name>A0AAW0HRH6_MYOGA</name>
<evidence type="ECO:0000313" key="4">
    <source>
        <dbReference type="Proteomes" id="UP001488838"/>
    </source>
</evidence>
<dbReference type="GO" id="GO:0006886">
    <property type="term" value="P:intracellular protein transport"/>
    <property type="evidence" value="ECO:0007669"/>
    <property type="project" value="InterPro"/>
</dbReference>